<dbReference type="KEGG" id="vnx:VNE69_01141"/>
<evidence type="ECO:0000313" key="4">
    <source>
        <dbReference type="Proteomes" id="UP001334084"/>
    </source>
</evidence>
<evidence type="ECO:0000256" key="2">
    <source>
        <dbReference type="SAM" id="SignalP"/>
    </source>
</evidence>
<feature type="compositionally biased region" description="Acidic residues" evidence="1">
    <location>
        <begin position="304"/>
        <end position="313"/>
    </location>
</feature>
<sequence>MFWGLLIVFLHIHKYKANPLLEEKTEETELCKKHLSINDYTFKGDYYNDEKFKRISKIIFYTVLGKIKFPLDKHYHYFSRDTDVNYKISFKDLKYAEYMNFIMNRADDALNLDDSSQEDEKHYKAQAIRDLLAGLASYTKGFMHALVCINYRDNEIDVETIKLFLDKYLKITQNTEEKTLSLAKFNLEKNNFFNDLNESVNIGKTDDVSTREADLITRRRNKRGAKLLNESAEMLDNDNNNTKLNNTSIQDSSSDDNKKNFIGCQETNDAFQSNTNINIQLNNIITQGNNPQDNNINKRNDSNNETEEMYDDGQENKHINIPADLSIDIEADRNNITRNNNFISQDNSSSIASDSTDMFKELTSLMQHKPLITTHDNVNNLGMTTYYSPNYLSGACLLHILFRNSLGLN</sequence>
<dbReference type="RefSeq" id="XP_065328348.1">
    <property type="nucleotide sequence ID" value="XM_065472276.1"/>
</dbReference>
<feature type="chain" id="PRO_5044016516" evidence="2">
    <location>
        <begin position="18"/>
        <end position="409"/>
    </location>
</feature>
<reference evidence="3" key="1">
    <citation type="journal article" date="2024" name="BMC Genomics">
        <title>Functional annotation of a divergent genome using sequence and structure-based similarity.</title>
        <authorList>
            <person name="Svedberg D."/>
            <person name="Winiger R.R."/>
            <person name="Berg A."/>
            <person name="Sharma H."/>
            <person name="Tellgren-Roth C."/>
            <person name="Debrunner-Vossbrinck B.A."/>
            <person name="Vossbrinck C.R."/>
            <person name="Barandun J."/>
        </authorList>
    </citation>
    <scope>NUCLEOTIDE SEQUENCE</scope>
    <source>
        <strain evidence="3">Illinois isolate</strain>
    </source>
</reference>
<gene>
    <name evidence="3" type="ORF">VNE69_01141</name>
</gene>
<organism evidence="3 4">
    <name type="scientific">Vairimorpha necatrix</name>
    <dbReference type="NCBI Taxonomy" id="6039"/>
    <lineage>
        <taxon>Eukaryota</taxon>
        <taxon>Fungi</taxon>
        <taxon>Fungi incertae sedis</taxon>
        <taxon>Microsporidia</taxon>
        <taxon>Nosematidae</taxon>
        <taxon>Vairimorpha</taxon>
    </lineage>
</organism>
<feature type="compositionally biased region" description="Low complexity" evidence="1">
    <location>
        <begin position="286"/>
        <end position="295"/>
    </location>
</feature>
<dbReference type="Proteomes" id="UP001334084">
    <property type="component" value="Chromosome 1"/>
</dbReference>
<protein>
    <submittedName>
        <fullName evidence="3">SP-containing protein</fullName>
    </submittedName>
</protein>
<feature type="region of interest" description="Disordered" evidence="1">
    <location>
        <begin position="286"/>
        <end position="316"/>
    </location>
</feature>
<feature type="compositionally biased region" description="Low complexity" evidence="1">
    <location>
        <begin position="237"/>
        <end position="247"/>
    </location>
</feature>
<evidence type="ECO:0000313" key="3">
    <source>
        <dbReference type="EMBL" id="WUR02203.1"/>
    </source>
</evidence>
<feature type="region of interest" description="Disordered" evidence="1">
    <location>
        <begin position="236"/>
        <end position="260"/>
    </location>
</feature>
<accession>A0AAX4J8I0</accession>
<dbReference type="AlphaFoldDB" id="A0AAX4J8I0"/>
<keyword evidence="4" id="KW-1185">Reference proteome</keyword>
<proteinExistence type="predicted"/>
<dbReference type="EMBL" id="CP142726">
    <property type="protein sequence ID" value="WUR02203.1"/>
    <property type="molecule type" value="Genomic_DNA"/>
</dbReference>
<feature type="signal peptide" evidence="2">
    <location>
        <begin position="1"/>
        <end position="17"/>
    </location>
</feature>
<dbReference type="GeneID" id="90540006"/>
<keyword evidence="2" id="KW-0732">Signal</keyword>
<evidence type="ECO:0000256" key="1">
    <source>
        <dbReference type="SAM" id="MobiDB-lite"/>
    </source>
</evidence>
<name>A0AAX4J8I0_9MICR</name>